<proteinExistence type="predicted"/>
<name>A0A852T6Q1_9MICO</name>
<dbReference type="PIRSF" id="PIRSF021525">
    <property type="entry name" value="UCP021525"/>
    <property type="match status" value="1"/>
</dbReference>
<dbReference type="Proteomes" id="UP000589620">
    <property type="component" value="Unassembled WGS sequence"/>
</dbReference>
<dbReference type="GO" id="GO:0016740">
    <property type="term" value="F:transferase activity"/>
    <property type="evidence" value="ECO:0007669"/>
    <property type="project" value="UniProtKB-KW"/>
</dbReference>
<keyword evidence="1" id="KW-0808">Transferase</keyword>
<dbReference type="RefSeq" id="WP_179457879.1">
    <property type="nucleotide sequence ID" value="NZ_BAAAPX010000001.1"/>
</dbReference>
<organism evidence="1 2">
    <name type="scientific">Leifsonia soli</name>
    <dbReference type="NCBI Taxonomy" id="582665"/>
    <lineage>
        <taxon>Bacteria</taxon>
        <taxon>Bacillati</taxon>
        <taxon>Actinomycetota</taxon>
        <taxon>Actinomycetes</taxon>
        <taxon>Micrococcales</taxon>
        <taxon>Microbacteriaceae</taxon>
        <taxon>Leifsonia</taxon>
    </lineage>
</organism>
<dbReference type="InterPro" id="IPR014513">
    <property type="entry name" value="UCP021525"/>
</dbReference>
<evidence type="ECO:0000313" key="2">
    <source>
        <dbReference type="Proteomes" id="UP000589620"/>
    </source>
</evidence>
<sequence>MDFGSCDPRLLDEADAIAEELVQSVGVDPDDILLVGARCRDAIHSALGFSFPLLATRDTDIGLALRDWSIFEEIRERYRPTGSTGVRFLVAGTPVDLMPFGSIENPDGVVTPRARMEPISVFGFEDVHSDAAVVPLPSGISIRIPKPAGYAALKLRAWVDRSVAGDAKDAKDLAVACFWYQNWPVVEDRLWADDGTLLLPFELDMDRAAVALLRADSMALLEVPRAADLARRCADTDRDLFIRNFSIHGTNLWPRDRDVLRSYATELLAPSSDTSP</sequence>
<comment type="caution">
    <text evidence="1">The sequence shown here is derived from an EMBL/GenBank/DDBJ whole genome shotgun (WGS) entry which is preliminary data.</text>
</comment>
<dbReference type="AlphaFoldDB" id="A0A852T6Q1"/>
<evidence type="ECO:0000313" key="1">
    <source>
        <dbReference type="EMBL" id="NYD76140.1"/>
    </source>
</evidence>
<reference evidence="1 2" key="1">
    <citation type="submission" date="2020-07" db="EMBL/GenBank/DDBJ databases">
        <title>Sequencing the genomes of 1000 actinobacteria strains.</title>
        <authorList>
            <person name="Klenk H.-P."/>
        </authorList>
    </citation>
    <scope>NUCLEOTIDE SEQUENCE [LARGE SCALE GENOMIC DNA]</scope>
    <source>
        <strain evidence="1 2">DSM 23871</strain>
    </source>
</reference>
<gene>
    <name evidence="1" type="ORF">BJ963_003659</name>
</gene>
<keyword evidence="2" id="KW-1185">Reference proteome</keyword>
<accession>A0A852T6Q1</accession>
<protein>
    <submittedName>
        <fullName evidence="1">Putative nucleotidyltransferase</fullName>
    </submittedName>
</protein>
<dbReference type="EMBL" id="JACCBJ010000001">
    <property type="protein sequence ID" value="NYD76140.1"/>
    <property type="molecule type" value="Genomic_DNA"/>
</dbReference>